<sequence length="716" mass="81395">MKFILITSAVFCATIFTAQTKQDSIKQKNIQEVVVIAKKPTVENKVDRTVFNVANSSILSGNTTWDVLRMTPLISIDNNDVIKAEGESVTVYINDRKSVFTGKELKEYLRTIPADNLMKIEVITSPSAKYETTGEVINIVLKKLENEGLKGSATFTNSQSTKNSQYSNLNLNYHRKNFTQNLTGSYSDNTSVSKTDNENILYANNSLGLNHSENTDINRTPSISTTSELELNDKNNIGFIFEYSKSKRNQNTDSYGSNFLNDQFQNSYTKNQYLTGSSQNLGSNLFYKYYDKVKNKILDLNMGINYSGVSDINDHITNFNTTIIPLGTRIIANNQEREYYLKADYSQPIGSGSSQLEFGGKIDFKNNVIPYDYLNLADNQWVFDNSRSNDFHYTDNLNSLYANFSKTFFKKLETRIGLRFEHISYTIKQDVGSIEKSNSYSTLLPDLLVKYSLTENYNLSATYNHNVWRPYYSEFNPFLLPGDDGTYYRGNMDLQANPSDRFSLKLGLKKKYFVSLSYFFTNHDYWTSYVVEDGKTISTPTNFDGKAERYSLSFNTNQTFLKNKLNINVNINANYADNSDFNTRNNLNAKNYITNFTGSTNMSYTNLFGKDINLNGWVGVFTQNNGNSLGNKTNIFHTISATKIFPKLEMEATLRLNNIFSKPSFDSTTYAPIGTFRTASVFDWYGVSFSLVKRFGNQKVKENTKTNVEKDSGGSK</sequence>
<evidence type="ECO:0000313" key="5">
    <source>
        <dbReference type="EMBL" id="KIA88841.1"/>
    </source>
</evidence>
<evidence type="ECO:0000256" key="1">
    <source>
        <dbReference type="ARBA" id="ARBA00004442"/>
    </source>
</evidence>
<dbReference type="AlphaFoldDB" id="A0A0C1CWU2"/>
<dbReference type="InterPro" id="IPR036942">
    <property type="entry name" value="Beta-barrel_TonB_sf"/>
</dbReference>
<dbReference type="GO" id="GO:0009279">
    <property type="term" value="C:cell outer membrane"/>
    <property type="evidence" value="ECO:0007669"/>
    <property type="project" value="UniProtKB-SubCell"/>
</dbReference>
<accession>A0A0C1CWU2</accession>
<keyword evidence="6" id="KW-1185">Reference proteome</keyword>
<dbReference type="Pfam" id="PF14905">
    <property type="entry name" value="OMP_b-brl_3"/>
    <property type="match status" value="1"/>
</dbReference>
<dbReference type="EMBL" id="JSYL01000005">
    <property type="protein sequence ID" value="KIA88841.1"/>
    <property type="molecule type" value="Genomic_DNA"/>
</dbReference>
<feature type="domain" description="Outer membrane protein beta-barrel" evidence="4">
    <location>
        <begin position="300"/>
        <end position="678"/>
    </location>
</feature>
<keyword evidence="2" id="KW-0472">Membrane</keyword>
<dbReference type="PANTHER" id="PTHR40980">
    <property type="entry name" value="PLUG DOMAIN-CONTAINING PROTEIN"/>
    <property type="match status" value="1"/>
</dbReference>
<comment type="caution">
    <text evidence="5">The sequence shown here is derived from an EMBL/GenBank/DDBJ whole genome shotgun (WGS) entry which is preliminary data.</text>
</comment>
<evidence type="ECO:0000259" key="4">
    <source>
        <dbReference type="Pfam" id="PF14905"/>
    </source>
</evidence>
<dbReference type="PANTHER" id="PTHR40980:SF4">
    <property type="entry name" value="TONB-DEPENDENT RECEPTOR-LIKE BETA-BARREL DOMAIN-CONTAINING PROTEIN"/>
    <property type="match status" value="1"/>
</dbReference>
<proteinExistence type="predicted"/>
<dbReference type="OrthoDB" id="8764943at2"/>
<keyword evidence="3" id="KW-0998">Cell outer membrane</keyword>
<protein>
    <submittedName>
        <fullName evidence="5">TonB-dependent receptor</fullName>
    </submittedName>
</protein>
<dbReference type="Proteomes" id="UP000031473">
    <property type="component" value="Unassembled WGS sequence"/>
</dbReference>
<evidence type="ECO:0000256" key="3">
    <source>
        <dbReference type="ARBA" id="ARBA00023237"/>
    </source>
</evidence>
<name>A0A0C1CWU2_9FLAO</name>
<comment type="subcellular location">
    <subcellularLocation>
        <location evidence="1">Cell outer membrane</location>
    </subcellularLocation>
</comment>
<keyword evidence="5" id="KW-0675">Receptor</keyword>
<evidence type="ECO:0000313" key="6">
    <source>
        <dbReference type="Proteomes" id="UP000031473"/>
    </source>
</evidence>
<dbReference type="SUPFAM" id="SSF56935">
    <property type="entry name" value="Porins"/>
    <property type="match status" value="1"/>
</dbReference>
<dbReference type="InterPro" id="IPR041700">
    <property type="entry name" value="OMP_b-brl_3"/>
</dbReference>
<dbReference type="STRING" id="266749.SAMN05421876_10765"/>
<reference evidence="5 6" key="1">
    <citation type="submission" date="2014-10" db="EMBL/GenBank/DDBJ databases">
        <title>Kaistella jeonii genome.</title>
        <authorList>
            <person name="Clayton J.T."/>
            <person name="Newman J.D."/>
        </authorList>
    </citation>
    <scope>NUCLEOTIDE SEQUENCE [LARGE SCALE GENOMIC DNA]</scope>
    <source>
        <strain evidence="5 6">DSM 17048</strain>
    </source>
</reference>
<gene>
    <name evidence="5" type="ORF">OA86_09320</name>
</gene>
<evidence type="ECO:0000256" key="2">
    <source>
        <dbReference type="ARBA" id="ARBA00023136"/>
    </source>
</evidence>
<dbReference type="RefSeq" id="WP_039352070.1">
    <property type="nucleotide sequence ID" value="NZ_FOLA01000007.1"/>
</dbReference>
<organism evidence="5 6">
    <name type="scientific">Kaistella jeonii</name>
    <dbReference type="NCBI Taxonomy" id="266749"/>
    <lineage>
        <taxon>Bacteria</taxon>
        <taxon>Pseudomonadati</taxon>
        <taxon>Bacteroidota</taxon>
        <taxon>Flavobacteriia</taxon>
        <taxon>Flavobacteriales</taxon>
        <taxon>Weeksellaceae</taxon>
        <taxon>Chryseobacterium group</taxon>
        <taxon>Kaistella</taxon>
    </lineage>
</organism>
<dbReference type="Gene3D" id="2.40.170.20">
    <property type="entry name" value="TonB-dependent receptor, beta-barrel domain"/>
    <property type="match status" value="1"/>
</dbReference>